<dbReference type="InterPro" id="IPR022398">
    <property type="entry name" value="Peptidase_S8_His-AS"/>
</dbReference>
<proteinExistence type="inferred from homology"/>
<dbReference type="Proteomes" id="UP000030663">
    <property type="component" value="Unassembled WGS sequence"/>
</dbReference>
<sequence length="273" mass="28769">MHGASTQKNAPWGLARISNKLPGKDHMTYTYDESAGEGTCTYVLDTGIEVDHPEFEGRARFVQNFVDNADLDANGHGTHIAGTIGSKTYGVAKKTQLFAVKVLNEYTAGQTSGILAGMDFIVEDAATRKCPKGIVVNMSVSVASSPAINAAARYIVKSDASRVSPSNEPMACTVGATAQNDTRASFSNYGVSVDVFAPGVDIKSTWIKGGVKLESGTSMATPHVTGLAAYLLGLKDIKASELCNLIASMSLKDVMKGIPENTVNLLIQNGEAM</sequence>
<reference evidence="8 9" key="1">
    <citation type="submission" date="2011-11" db="EMBL/GenBank/DDBJ databases">
        <title>The Genome Sequence of Fusarium oxysporum PHW815.</title>
        <authorList>
            <consortium name="The Broad Institute Genome Sequencing Platform"/>
            <person name="Ma L.-J."/>
            <person name="Gale L.R."/>
            <person name="Schwartz D.C."/>
            <person name="Zhou S."/>
            <person name="Corby-Kistler H."/>
            <person name="Young S.K."/>
            <person name="Zeng Q."/>
            <person name="Gargeya S."/>
            <person name="Fitzgerald M."/>
            <person name="Haas B."/>
            <person name="Abouelleil A."/>
            <person name="Alvarado L."/>
            <person name="Arachchi H.M."/>
            <person name="Berlin A."/>
            <person name="Brown A."/>
            <person name="Chapman S.B."/>
            <person name="Chen Z."/>
            <person name="Dunbar C."/>
            <person name="Freedman E."/>
            <person name="Gearin G."/>
            <person name="Goldberg J."/>
            <person name="Griggs A."/>
            <person name="Gujja S."/>
            <person name="Heiman D."/>
            <person name="Howarth C."/>
            <person name="Larson L."/>
            <person name="Lui A."/>
            <person name="MacDonald P.J.P."/>
            <person name="Montmayeur A."/>
            <person name="Murphy C."/>
            <person name="Neiman D."/>
            <person name="Pearson M."/>
            <person name="Priest M."/>
            <person name="Roberts A."/>
            <person name="Saif S."/>
            <person name="Shea T."/>
            <person name="Shenoy N."/>
            <person name="Sisk P."/>
            <person name="Stolte C."/>
            <person name="Sykes S."/>
            <person name="Wortman J."/>
            <person name="Nusbaum C."/>
            <person name="Birren B."/>
        </authorList>
    </citation>
    <scope>NUCLEOTIDE SEQUENCE [LARGE SCALE GENOMIC DNA]</scope>
    <source>
        <strain evidence="8 9">54005</strain>
    </source>
</reference>
<dbReference type="InterPro" id="IPR000209">
    <property type="entry name" value="Peptidase_S8/S53_dom"/>
</dbReference>
<dbReference type="HOGENOM" id="CLU_011263_1_0_1"/>
<dbReference type="PRINTS" id="PR00723">
    <property type="entry name" value="SUBTILISIN"/>
</dbReference>
<feature type="active site" description="Charge relay system" evidence="5">
    <location>
        <position position="76"/>
    </location>
</feature>
<dbReference type="GO" id="GO:0005576">
    <property type="term" value="C:extracellular region"/>
    <property type="evidence" value="ECO:0007669"/>
    <property type="project" value="UniProtKB-ARBA"/>
</dbReference>
<feature type="domain" description="Peptidase S8/S53" evidence="7">
    <location>
        <begin position="42"/>
        <end position="235"/>
    </location>
</feature>
<dbReference type="PANTHER" id="PTHR43806:SF58">
    <property type="entry name" value="ALKALINE PROTEASE 1-RELATED"/>
    <property type="match status" value="1"/>
</dbReference>
<dbReference type="CDD" id="cd04077">
    <property type="entry name" value="Peptidases_S8_PCSK9_ProteinaseK_like"/>
    <property type="match status" value="1"/>
</dbReference>
<dbReference type="eggNOG" id="KOG1153">
    <property type="taxonomic scope" value="Eukaryota"/>
</dbReference>
<evidence type="ECO:0000256" key="4">
    <source>
        <dbReference type="ARBA" id="ARBA00022825"/>
    </source>
</evidence>
<dbReference type="PANTHER" id="PTHR43806">
    <property type="entry name" value="PEPTIDASE S8"/>
    <property type="match status" value="1"/>
</dbReference>
<dbReference type="EMBL" id="JH658381">
    <property type="protein sequence ID" value="EXK87963.1"/>
    <property type="molecule type" value="Genomic_DNA"/>
</dbReference>
<evidence type="ECO:0000256" key="6">
    <source>
        <dbReference type="RuleBase" id="RU003355"/>
    </source>
</evidence>
<comment type="similarity">
    <text evidence="1 5 6">Belongs to the peptidase S8 family.</text>
</comment>
<name>X0C9S5_FUSOX</name>
<dbReference type="Pfam" id="PF00082">
    <property type="entry name" value="Peptidase_S8"/>
    <property type="match status" value="1"/>
</dbReference>
<evidence type="ECO:0000256" key="5">
    <source>
        <dbReference type="PROSITE-ProRule" id="PRU01240"/>
    </source>
</evidence>
<dbReference type="InterPro" id="IPR050131">
    <property type="entry name" value="Peptidase_S8_subtilisin-like"/>
</dbReference>
<dbReference type="PROSITE" id="PS00137">
    <property type="entry name" value="SUBTILASE_HIS"/>
    <property type="match status" value="1"/>
</dbReference>
<dbReference type="Gene3D" id="3.40.50.200">
    <property type="entry name" value="Peptidase S8/S53 domain"/>
    <property type="match status" value="1"/>
</dbReference>
<feature type="active site" description="Charge relay system" evidence="5">
    <location>
        <position position="45"/>
    </location>
</feature>
<dbReference type="PROSITE" id="PS51892">
    <property type="entry name" value="SUBTILASE"/>
    <property type="match status" value="1"/>
</dbReference>
<evidence type="ECO:0000313" key="8">
    <source>
        <dbReference type="EMBL" id="EXK87963.1"/>
    </source>
</evidence>
<evidence type="ECO:0000256" key="2">
    <source>
        <dbReference type="ARBA" id="ARBA00022670"/>
    </source>
</evidence>
<dbReference type="AlphaFoldDB" id="X0C9S5"/>
<dbReference type="InterPro" id="IPR036852">
    <property type="entry name" value="Peptidase_S8/S53_dom_sf"/>
</dbReference>
<dbReference type="InterPro" id="IPR023828">
    <property type="entry name" value="Peptidase_S8_Ser-AS"/>
</dbReference>
<gene>
    <name evidence="8" type="ORF">FOQG_08817</name>
</gene>
<feature type="active site" description="Charge relay system" evidence="5">
    <location>
        <position position="218"/>
    </location>
</feature>
<evidence type="ECO:0000259" key="7">
    <source>
        <dbReference type="Pfam" id="PF00082"/>
    </source>
</evidence>
<organism evidence="8 9">
    <name type="scientific">Fusarium oxysporum f. sp. raphani 54005</name>
    <dbReference type="NCBI Taxonomy" id="1089458"/>
    <lineage>
        <taxon>Eukaryota</taxon>
        <taxon>Fungi</taxon>
        <taxon>Dikarya</taxon>
        <taxon>Ascomycota</taxon>
        <taxon>Pezizomycotina</taxon>
        <taxon>Sordariomycetes</taxon>
        <taxon>Hypocreomycetidae</taxon>
        <taxon>Hypocreales</taxon>
        <taxon>Nectriaceae</taxon>
        <taxon>Fusarium</taxon>
        <taxon>Fusarium oxysporum species complex</taxon>
    </lineage>
</organism>
<protein>
    <recommendedName>
        <fullName evidence="7">Peptidase S8/S53 domain-containing protein</fullName>
    </recommendedName>
</protein>
<evidence type="ECO:0000256" key="3">
    <source>
        <dbReference type="ARBA" id="ARBA00022801"/>
    </source>
</evidence>
<dbReference type="GO" id="GO:0004252">
    <property type="term" value="F:serine-type endopeptidase activity"/>
    <property type="evidence" value="ECO:0007669"/>
    <property type="project" value="UniProtKB-UniRule"/>
</dbReference>
<keyword evidence="3 5" id="KW-0378">Hydrolase</keyword>
<dbReference type="InterPro" id="IPR015500">
    <property type="entry name" value="Peptidase_S8_subtilisin-rel"/>
</dbReference>
<dbReference type="SUPFAM" id="SSF52743">
    <property type="entry name" value="Subtilisin-like"/>
    <property type="match status" value="1"/>
</dbReference>
<dbReference type="OrthoDB" id="206201at2759"/>
<dbReference type="GO" id="GO:0006508">
    <property type="term" value="P:proteolysis"/>
    <property type="evidence" value="ECO:0007669"/>
    <property type="project" value="UniProtKB-KW"/>
</dbReference>
<dbReference type="PROSITE" id="PS00138">
    <property type="entry name" value="SUBTILASE_SER"/>
    <property type="match status" value="1"/>
</dbReference>
<dbReference type="PROSITE" id="PS00136">
    <property type="entry name" value="SUBTILASE_ASP"/>
    <property type="match status" value="1"/>
</dbReference>
<keyword evidence="2 5" id="KW-0645">Protease</keyword>
<dbReference type="InterPro" id="IPR034193">
    <property type="entry name" value="PCSK9_ProteinaseK-like"/>
</dbReference>
<evidence type="ECO:0000256" key="1">
    <source>
        <dbReference type="ARBA" id="ARBA00011073"/>
    </source>
</evidence>
<evidence type="ECO:0000313" key="9">
    <source>
        <dbReference type="Proteomes" id="UP000030663"/>
    </source>
</evidence>
<keyword evidence="4 5" id="KW-0720">Serine protease</keyword>
<keyword evidence="9" id="KW-1185">Reference proteome</keyword>
<dbReference type="FunFam" id="3.40.50.200:FF:000014">
    <property type="entry name" value="Proteinase K"/>
    <property type="match status" value="1"/>
</dbReference>
<dbReference type="InterPro" id="IPR023827">
    <property type="entry name" value="Peptidase_S8_Asp-AS"/>
</dbReference>
<accession>X0C9S5</accession>